<reference evidence="2 3" key="1">
    <citation type="journal article" date="2015" name="Genome Announc.">
        <title>Genome Assemblies of Three Soil-Associated Devosia species: D. insulae, D. limi, and D. soli.</title>
        <authorList>
            <person name="Hassan Y.I."/>
            <person name="Lepp D."/>
            <person name="Zhou T."/>
        </authorList>
    </citation>
    <scope>NUCLEOTIDE SEQUENCE [LARGE SCALE GENOMIC DNA]</scope>
    <source>
        <strain evidence="2 3">DS-56</strain>
    </source>
</reference>
<evidence type="ECO:0008006" key="4">
    <source>
        <dbReference type="Google" id="ProtNLM"/>
    </source>
</evidence>
<dbReference type="Pfam" id="PF06912">
    <property type="entry name" value="DUF1275"/>
    <property type="match status" value="1"/>
</dbReference>
<gene>
    <name evidence="2" type="ORF">VW23_003565</name>
</gene>
<feature type="transmembrane region" description="Helical" evidence="1">
    <location>
        <begin position="183"/>
        <end position="203"/>
    </location>
</feature>
<proteinExistence type="predicted"/>
<feature type="transmembrane region" description="Helical" evidence="1">
    <location>
        <begin position="121"/>
        <end position="141"/>
    </location>
</feature>
<dbReference type="PANTHER" id="PTHR37314">
    <property type="entry name" value="SLR0142 PROTEIN"/>
    <property type="match status" value="1"/>
</dbReference>
<dbReference type="RefSeq" id="WP_069912011.1">
    <property type="nucleotide sequence ID" value="NZ_LAJE02000362.1"/>
</dbReference>
<dbReference type="PANTHER" id="PTHR37314:SF5">
    <property type="entry name" value="SLR0142 PROTEIN"/>
    <property type="match status" value="1"/>
</dbReference>
<dbReference type="InterPro" id="IPR010699">
    <property type="entry name" value="DUF1275"/>
</dbReference>
<feature type="transmembrane region" description="Helical" evidence="1">
    <location>
        <begin position="209"/>
        <end position="228"/>
    </location>
</feature>
<evidence type="ECO:0000313" key="2">
    <source>
        <dbReference type="EMBL" id="OEO28710.1"/>
    </source>
</evidence>
<evidence type="ECO:0000256" key="1">
    <source>
        <dbReference type="SAM" id="Phobius"/>
    </source>
</evidence>
<comment type="caution">
    <text evidence="2">The sequence shown here is derived from an EMBL/GenBank/DDBJ whole genome shotgun (WGS) entry which is preliminary data.</text>
</comment>
<protein>
    <recommendedName>
        <fullName evidence="4">DUF1275 family protein</fullName>
    </recommendedName>
</protein>
<sequence>MERSITAGNAAGTSYEGLAPLLAFVAGYVDATTFLAFGGLFVAQATGSLVVAGSAFEVGGADVLKLAAIPAFVLAGILTTAVVRSFGPDREHALAAALLMEAALVAGLALSALLIPHDPLLPGLFGLGAMGVQSALVRLLLSGGSTNVMTTNLTQLSIDIEGALAGFTRDHPDRAALASLRRVALLILGFLAGVLVGSVGFHIAGGAGVVLMVAVLAALSLCAWIHALP</sequence>
<dbReference type="AlphaFoldDB" id="A0A1E5XJD8"/>
<dbReference type="Proteomes" id="UP000095463">
    <property type="component" value="Unassembled WGS sequence"/>
</dbReference>
<evidence type="ECO:0000313" key="3">
    <source>
        <dbReference type="Proteomes" id="UP000095463"/>
    </source>
</evidence>
<dbReference type="EMBL" id="LAJE02000362">
    <property type="protein sequence ID" value="OEO28710.1"/>
    <property type="molecule type" value="Genomic_DNA"/>
</dbReference>
<organism evidence="2 3">
    <name type="scientific">Devosia insulae DS-56</name>
    <dbReference type="NCBI Taxonomy" id="1116389"/>
    <lineage>
        <taxon>Bacteria</taxon>
        <taxon>Pseudomonadati</taxon>
        <taxon>Pseudomonadota</taxon>
        <taxon>Alphaproteobacteria</taxon>
        <taxon>Hyphomicrobiales</taxon>
        <taxon>Devosiaceae</taxon>
        <taxon>Devosia</taxon>
    </lineage>
</organism>
<feature type="transmembrane region" description="Helical" evidence="1">
    <location>
        <begin position="21"/>
        <end position="43"/>
    </location>
</feature>
<name>A0A1E5XJD8_9HYPH</name>
<feature type="transmembrane region" description="Helical" evidence="1">
    <location>
        <begin position="95"/>
        <end position="115"/>
    </location>
</feature>
<keyword evidence="3" id="KW-1185">Reference proteome</keyword>
<accession>A0A1E5XJD8</accession>
<feature type="transmembrane region" description="Helical" evidence="1">
    <location>
        <begin position="63"/>
        <end position="83"/>
    </location>
</feature>
<keyword evidence="1" id="KW-0472">Membrane</keyword>
<keyword evidence="1" id="KW-0812">Transmembrane</keyword>
<keyword evidence="1" id="KW-1133">Transmembrane helix</keyword>